<dbReference type="GO" id="GO:0016020">
    <property type="term" value="C:membrane"/>
    <property type="evidence" value="ECO:0007669"/>
    <property type="project" value="UniProtKB-SubCell"/>
</dbReference>
<evidence type="ECO:0000256" key="1">
    <source>
        <dbReference type="ARBA" id="ARBA00004141"/>
    </source>
</evidence>
<comment type="subcellular location">
    <subcellularLocation>
        <location evidence="1">Membrane</location>
        <topology evidence="1">Multi-pass membrane protein</topology>
    </subcellularLocation>
</comment>
<evidence type="ECO:0000256" key="6">
    <source>
        <dbReference type="SAM" id="Phobius"/>
    </source>
</evidence>
<reference evidence="7" key="1">
    <citation type="journal article" date="2004" name="Nature">
        <title>Genome duplication in the teleost fish Tetraodon nigroviridis reveals the early vertebrate proto-karyotype.</title>
        <authorList>
            <person name="Jaillon O."/>
            <person name="Aury J.-M."/>
            <person name="Brunet F."/>
            <person name="Petit J.-L."/>
            <person name="Stange-Thomann N."/>
            <person name="Mauceli E."/>
            <person name="Bouneau L."/>
            <person name="Fischer C."/>
            <person name="Ozouf-Costaz C."/>
            <person name="Bernot A."/>
            <person name="Nicaud S."/>
            <person name="Jaffe D."/>
            <person name="Fisher S."/>
            <person name="Lutfalla G."/>
            <person name="Dossat C."/>
            <person name="Segurens B."/>
            <person name="Dasilva C."/>
            <person name="Salanoubat M."/>
            <person name="Levy M."/>
            <person name="Boudet N."/>
            <person name="Castellano S."/>
            <person name="Anthouard V."/>
            <person name="Jubin C."/>
            <person name="Castelli V."/>
            <person name="Katinka M."/>
            <person name="Vacherie B."/>
            <person name="Biemont C."/>
            <person name="Skalli Z."/>
            <person name="Cattolico L."/>
            <person name="Poulain J."/>
            <person name="De Berardinis V."/>
            <person name="Cruaud C."/>
            <person name="Duprat S."/>
            <person name="Brottier P."/>
            <person name="Coutanceau J.-P."/>
            <person name="Gouzy J."/>
            <person name="Parra G."/>
            <person name="Lardier G."/>
            <person name="Chapple C."/>
            <person name="McKernan K.J."/>
            <person name="McEwan P."/>
            <person name="Bosak S."/>
            <person name="Kellis M."/>
            <person name="Volff J.-N."/>
            <person name="Guigo R."/>
            <person name="Zody M.C."/>
            <person name="Mesirov J."/>
            <person name="Lindblad-Toh K."/>
            <person name="Birren B."/>
            <person name="Nusbaum C."/>
            <person name="Kahn D."/>
            <person name="Robinson-Rechavi M."/>
            <person name="Laudet V."/>
            <person name="Schachter V."/>
            <person name="Quetier F."/>
            <person name="Saurin W."/>
            <person name="Scarpelli C."/>
            <person name="Wincker P."/>
            <person name="Lander E.S."/>
            <person name="Weissenbach J."/>
            <person name="Roest Crollius H."/>
        </authorList>
    </citation>
    <scope>NUCLEOTIDE SEQUENCE [LARGE SCALE GENOMIC DNA]</scope>
</reference>
<keyword evidence="3 6" id="KW-1133">Transmembrane helix</keyword>
<feature type="transmembrane region" description="Helical" evidence="6">
    <location>
        <begin position="334"/>
        <end position="353"/>
    </location>
</feature>
<dbReference type="Pfam" id="PF13520">
    <property type="entry name" value="AA_permease_2"/>
    <property type="match status" value="1"/>
</dbReference>
<evidence type="ECO:0000256" key="4">
    <source>
        <dbReference type="ARBA" id="ARBA00023136"/>
    </source>
</evidence>
<dbReference type="EMBL" id="CAAE01014744">
    <property type="protein sequence ID" value="CAG04597.1"/>
    <property type="molecule type" value="Genomic_DNA"/>
</dbReference>
<feature type="non-terminal residue" evidence="7">
    <location>
        <position position="1"/>
    </location>
</feature>
<feature type="region of interest" description="Disordered" evidence="5">
    <location>
        <begin position="61"/>
        <end position="90"/>
    </location>
</feature>
<dbReference type="InterPro" id="IPR002293">
    <property type="entry name" value="AA/rel_permease1"/>
</dbReference>
<dbReference type="Gene3D" id="1.20.1740.10">
    <property type="entry name" value="Amino acid/polyamine transporter I"/>
    <property type="match status" value="1"/>
</dbReference>
<evidence type="ECO:0000256" key="5">
    <source>
        <dbReference type="SAM" id="MobiDB-lite"/>
    </source>
</evidence>
<dbReference type="InterPro" id="IPR050598">
    <property type="entry name" value="AminoAcid_Transporter"/>
</dbReference>
<feature type="compositionally biased region" description="Polar residues" evidence="5">
    <location>
        <begin position="67"/>
        <end position="79"/>
    </location>
</feature>
<keyword evidence="2 6" id="KW-0812">Transmembrane</keyword>
<dbReference type="KEGG" id="tng:GSTEN00024368G001"/>
<dbReference type="OrthoDB" id="10062876at2759"/>
<feature type="transmembrane region" description="Helical" evidence="6">
    <location>
        <begin position="288"/>
        <end position="314"/>
    </location>
</feature>
<comment type="caution">
    <text evidence="7">The sequence shown here is derived from an EMBL/GenBank/DDBJ whole genome shotgun (WGS) entry which is preliminary data.</text>
</comment>
<reference evidence="7" key="2">
    <citation type="submission" date="2004-02" db="EMBL/GenBank/DDBJ databases">
        <authorList>
            <consortium name="Genoscope"/>
            <consortium name="Whitehead Institute Centre for Genome Research"/>
        </authorList>
    </citation>
    <scope>NUCLEOTIDE SEQUENCE</scope>
</reference>
<proteinExistence type="predicted"/>
<gene>
    <name evidence="7" type="ORF">GSTENG00024368001</name>
</gene>
<dbReference type="GO" id="GO:0015179">
    <property type="term" value="F:L-amino acid transmembrane transporter activity"/>
    <property type="evidence" value="ECO:0007669"/>
    <property type="project" value="TreeGrafter"/>
</dbReference>
<feature type="transmembrane region" description="Helical" evidence="6">
    <location>
        <begin position="395"/>
        <end position="416"/>
    </location>
</feature>
<evidence type="ECO:0000313" key="7">
    <source>
        <dbReference type="EMBL" id="CAG04597.1"/>
    </source>
</evidence>
<feature type="transmembrane region" description="Helical" evidence="6">
    <location>
        <begin position="365"/>
        <end position="383"/>
    </location>
</feature>
<sequence>EESNGSPPSLKSEGSEESMKLKKEISLVNGVCLIVGNMIGSGIFVSPKGVLMHSASTASRWSCGPSGASSRSLGPSVTLSWAPPSPSRGRPTLTSWRLRRFPGLHPFVDLVADHRAHQPGRHRHHLLQLHDAAHLPHVYGSVSGQQAAGRRLYMSAHLRQLCVRQMGHQGPGLLHLRQSHRPHRRHSDRPGEDRTRCQLVALLSGCYFPPFPVIIELVCFQATRRTLRTCLWAPLRIRVTSRWLCTRPCSPTRVGTPSTLSRRRSRTRRDSEAVAVTFADKVFGVMNWTIPLAVALSCFGGLNASILASSRLFFVGSREGHLPDYLCMIHVERYTPIPALLFNGIMALIYLCVEDVFRLINYYSFSYWFFVGLSILGQLYLRWKQPDRKRPLKLSLLYPIIFCILTIFLVVVPFTATPSTL</sequence>
<protein>
    <submittedName>
        <fullName evidence="7">(spotted green pufferfish) hypothetical protein</fullName>
    </submittedName>
</protein>
<organism evidence="7">
    <name type="scientific">Tetraodon nigroviridis</name>
    <name type="common">Spotted green pufferfish</name>
    <name type="synonym">Chelonodon nigroviridis</name>
    <dbReference type="NCBI Taxonomy" id="99883"/>
    <lineage>
        <taxon>Eukaryota</taxon>
        <taxon>Metazoa</taxon>
        <taxon>Chordata</taxon>
        <taxon>Craniata</taxon>
        <taxon>Vertebrata</taxon>
        <taxon>Euteleostomi</taxon>
        <taxon>Actinopterygii</taxon>
        <taxon>Neopterygii</taxon>
        <taxon>Teleostei</taxon>
        <taxon>Neoteleostei</taxon>
        <taxon>Acanthomorphata</taxon>
        <taxon>Eupercaria</taxon>
        <taxon>Tetraodontiformes</taxon>
        <taxon>Tetradontoidea</taxon>
        <taxon>Tetraodontidae</taxon>
        <taxon>Tetraodon</taxon>
    </lineage>
</organism>
<dbReference type="PANTHER" id="PTHR11785:SF303">
    <property type="entry name" value="Y+L AMINO ACID TRANSPORTER 1"/>
    <property type="match status" value="1"/>
</dbReference>
<dbReference type="AlphaFoldDB" id="Q4S435"/>
<dbReference type="PANTHER" id="PTHR11785">
    <property type="entry name" value="AMINO ACID TRANSPORTER"/>
    <property type="match status" value="1"/>
</dbReference>
<evidence type="ECO:0000256" key="3">
    <source>
        <dbReference type="ARBA" id="ARBA00022989"/>
    </source>
</evidence>
<dbReference type="PIRSF" id="PIRSF006060">
    <property type="entry name" value="AA_transporter"/>
    <property type="match status" value="1"/>
</dbReference>
<name>Q4S435_TETNG</name>
<keyword evidence="4 6" id="KW-0472">Membrane</keyword>
<accession>Q4S435</accession>
<evidence type="ECO:0000256" key="2">
    <source>
        <dbReference type="ARBA" id="ARBA00022692"/>
    </source>
</evidence>